<gene>
    <name evidence="2" type="ORF">DAY19_05135</name>
</gene>
<evidence type="ECO:0000313" key="2">
    <source>
        <dbReference type="EMBL" id="RZF23154.1"/>
    </source>
</evidence>
<feature type="domain" description="PilZ" evidence="1">
    <location>
        <begin position="107"/>
        <end position="182"/>
    </location>
</feature>
<dbReference type="EMBL" id="QDKL01000001">
    <property type="protein sequence ID" value="RZF23154.1"/>
    <property type="molecule type" value="Genomic_DNA"/>
</dbReference>
<comment type="caution">
    <text evidence="2">The sequence shown here is derived from an EMBL/GenBank/DDBJ whole genome shotgun (WGS) entry which is preliminary data.</text>
</comment>
<proteinExistence type="predicted"/>
<evidence type="ECO:0000259" key="1">
    <source>
        <dbReference type="Pfam" id="PF07238"/>
    </source>
</evidence>
<reference evidence="3" key="1">
    <citation type="journal article" date="2019" name="Int. J. Syst. Evol. Microbiol.">
        <title>Halobacteriovorax valvorus sp. nov., a novel prokaryotic predator isolated from coastal seawater of China.</title>
        <authorList>
            <person name="Chen M.-X."/>
        </authorList>
    </citation>
    <scope>NUCLEOTIDE SEQUENCE [LARGE SCALE GENOMIC DNA]</scope>
    <source>
        <strain evidence="3">BL9</strain>
    </source>
</reference>
<organism evidence="2 3">
    <name type="scientific">Halobacteriovorax vibrionivorans</name>
    <dbReference type="NCBI Taxonomy" id="2152716"/>
    <lineage>
        <taxon>Bacteria</taxon>
        <taxon>Pseudomonadati</taxon>
        <taxon>Bdellovibrionota</taxon>
        <taxon>Bacteriovoracia</taxon>
        <taxon>Bacteriovoracales</taxon>
        <taxon>Halobacteriovoraceae</taxon>
        <taxon>Halobacteriovorax</taxon>
    </lineage>
</organism>
<protein>
    <submittedName>
        <fullName evidence="2">PilZ domain-containing protein</fullName>
    </submittedName>
</protein>
<accession>A0ABY0INV6</accession>
<dbReference type="Pfam" id="PF07238">
    <property type="entry name" value="PilZ"/>
    <property type="match status" value="1"/>
</dbReference>
<dbReference type="Proteomes" id="UP000443582">
    <property type="component" value="Unassembled WGS sequence"/>
</dbReference>
<evidence type="ECO:0000313" key="3">
    <source>
        <dbReference type="Proteomes" id="UP000443582"/>
    </source>
</evidence>
<keyword evidence="3" id="KW-1185">Reference proteome</keyword>
<sequence length="226" mass="26193">MVDMDKNKFEQDIIESINEDNEVIIWDVIENNILRLPVKFKSLNSFASKLFLTIEDGLKDSLAHFLRGPGLLKFYIPELQLAFVSELNAVHGTSLEVSYPVKEKRLERREHKRFEPLTPHYAKFQNLKYEIYDISKGGLSIVLGSSQYEQLFQLKNDTLNFTIEFAKESVHVKGKVVDTKKIKPYQISRFPYGAYRLAVQVEDNSGYKKEVKKLQDGCDKLLKDLL</sequence>
<name>A0ABY0INV6_9BACT</name>
<dbReference type="InterPro" id="IPR009875">
    <property type="entry name" value="PilZ_domain"/>
</dbReference>